<keyword evidence="3" id="KW-1185">Reference proteome</keyword>
<comment type="caution">
    <text evidence="2">The sequence shown here is derived from an EMBL/GenBank/DDBJ whole genome shotgun (WGS) entry which is preliminary data.</text>
</comment>
<keyword evidence="1" id="KW-0472">Membrane</keyword>
<feature type="transmembrane region" description="Helical" evidence="1">
    <location>
        <begin position="12"/>
        <end position="32"/>
    </location>
</feature>
<sequence>MLVGHSGDAGLLPDAHLLVAHLCAAAVLALLASHADTLLWSLVHLLVRVWIPALVVLPVPVVGSSRREYTRLAEPRLRLDACAHPRRGPPGVLSALTV</sequence>
<name>A0A927MXB6_9ACTN</name>
<dbReference type="Proteomes" id="UP000638648">
    <property type="component" value="Unassembled WGS sequence"/>
</dbReference>
<dbReference type="RefSeq" id="WP_192751869.1">
    <property type="nucleotide sequence ID" value="NZ_BAABJL010000040.1"/>
</dbReference>
<dbReference type="EMBL" id="JADBEM010000001">
    <property type="protein sequence ID" value="MBE1608009.1"/>
    <property type="molecule type" value="Genomic_DNA"/>
</dbReference>
<protein>
    <submittedName>
        <fullName evidence="2">Uncharacterized protein</fullName>
    </submittedName>
</protein>
<keyword evidence="1" id="KW-1133">Transmembrane helix</keyword>
<evidence type="ECO:0000313" key="2">
    <source>
        <dbReference type="EMBL" id="MBE1608009.1"/>
    </source>
</evidence>
<accession>A0A927MXB6</accession>
<evidence type="ECO:0000313" key="3">
    <source>
        <dbReference type="Proteomes" id="UP000638648"/>
    </source>
</evidence>
<evidence type="ECO:0000256" key="1">
    <source>
        <dbReference type="SAM" id="Phobius"/>
    </source>
</evidence>
<organism evidence="2 3">
    <name type="scientific">Actinopolymorpha pittospori</name>
    <dbReference type="NCBI Taxonomy" id="648752"/>
    <lineage>
        <taxon>Bacteria</taxon>
        <taxon>Bacillati</taxon>
        <taxon>Actinomycetota</taxon>
        <taxon>Actinomycetes</taxon>
        <taxon>Propionibacteriales</taxon>
        <taxon>Actinopolymorphaceae</taxon>
        <taxon>Actinopolymorpha</taxon>
    </lineage>
</organism>
<proteinExistence type="predicted"/>
<reference evidence="2" key="1">
    <citation type="submission" date="2020-10" db="EMBL/GenBank/DDBJ databases">
        <title>Sequencing the genomes of 1000 actinobacteria strains.</title>
        <authorList>
            <person name="Klenk H.-P."/>
        </authorList>
    </citation>
    <scope>NUCLEOTIDE SEQUENCE</scope>
    <source>
        <strain evidence="2">DSM 45354</strain>
    </source>
</reference>
<keyword evidence="1" id="KW-0812">Transmembrane</keyword>
<gene>
    <name evidence="2" type="ORF">HEB94_004857</name>
</gene>
<feature type="transmembrane region" description="Helical" evidence="1">
    <location>
        <begin position="38"/>
        <end position="62"/>
    </location>
</feature>
<dbReference type="AlphaFoldDB" id="A0A927MXB6"/>